<comment type="caution">
    <text evidence="1">The sequence shown here is derived from an EMBL/GenBank/DDBJ whole genome shotgun (WGS) entry which is preliminary data.</text>
</comment>
<name>A0A964E1D1_9PROT</name>
<dbReference type="AlphaFoldDB" id="A0A964E1D1"/>
<evidence type="ECO:0000313" key="2">
    <source>
        <dbReference type="Proteomes" id="UP000708298"/>
    </source>
</evidence>
<gene>
    <name evidence="1" type="ORF">ASILVAE211_24935</name>
</gene>
<protein>
    <submittedName>
        <fullName evidence="1">Uncharacterized protein</fullName>
    </submittedName>
</protein>
<sequence length="130" mass="14138">MAIRPHSVCLHALNGTQVPSPTIEITSVYLDRSDAEEWTAHLQVFDPTGTMRQYLSALEGTSRINVAFYASGIDVKMLGAKLVRSVNADVDLNALSIRHGDTRPLMLTLVAAAENVTQDSVYRPGVDILS</sequence>
<reference evidence="1" key="1">
    <citation type="journal article" date="2021" name="Microorganisms">
        <title>Acidisoma silvae sp. nov. and Acidisomacellulosilytica sp. nov., Two Acidophilic Bacteria Isolated from Decaying Wood, Hydrolyzing Cellulose and Producing Poly-3-hydroxybutyrate.</title>
        <authorList>
            <person name="Mieszkin S."/>
            <person name="Pouder E."/>
            <person name="Uroz S."/>
            <person name="Simon-Colin C."/>
            <person name="Alain K."/>
        </authorList>
    </citation>
    <scope>NUCLEOTIDE SEQUENCE</scope>
    <source>
        <strain evidence="1">HW T2.11</strain>
    </source>
</reference>
<accession>A0A964E1D1</accession>
<evidence type="ECO:0000313" key="1">
    <source>
        <dbReference type="EMBL" id="MCB8878445.1"/>
    </source>
</evidence>
<keyword evidence="2" id="KW-1185">Reference proteome</keyword>
<reference evidence="1" key="2">
    <citation type="submission" date="2021-01" db="EMBL/GenBank/DDBJ databases">
        <authorList>
            <person name="Mieszkin S."/>
            <person name="Pouder E."/>
            <person name="Alain K."/>
        </authorList>
    </citation>
    <scope>NUCLEOTIDE SEQUENCE</scope>
    <source>
        <strain evidence="1">HW T2.11</strain>
    </source>
</reference>
<proteinExistence type="predicted"/>
<organism evidence="1 2">
    <name type="scientific">Acidisoma silvae</name>
    <dbReference type="NCBI Taxonomy" id="2802396"/>
    <lineage>
        <taxon>Bacteria</taxon>
        <taxon>Pseudomonadati</taxon>
        <taxon>Pseudomonadota</taxon>
        <taxon>Alphaproteobacteria</taxon>
        <taxon>Acetobacterales</taxon>
        <taxon>Acidocellaceae</taxon>
        <taxon>Acidisoma</taxon>
    </lineage>
</organism>
<dbReference type="Proteomes" id="UP000708298">
    <property type="component" value="Unassembled WGS sequence"/>
</dbReference>
<dbReference type="RefSeq" id="WP_227324088.1">
    <property type="nucleotide sequence ID" value="NZ_JAESVB010000036.1"/>
</dbReference>
<dbReference type="EMBL" id="JAESVB010000036">
    <property type="protein sequence ID" value="MCB8878445.1"/>
    <property type="molecule type" value="Genomic_DNA"/>
</dbReference>